<organism evidence="2 3">
    <name type="scientific">Cymbomonas tetramitiformis</name>
    <dbReference type="NCBI Taxonomy" id="36881"/>
    <lineage>
        <taxon>Eukaryota</taxon>
        <taxon>Viridiplantae</taxon>
        <taxon>Chlorophyta</taxon>
        <taxon>Pyramimonadophyceae</taxon>
        <taxon>Pyramimonadales</taxon>
        <taxon>Pyramimonadaceae</taxon>
        <taxon>Cymbomonas</taxon>
    </lineage>
</organism>
<feature type="transmembrane region" description="Helical" evidence="1">
    <location>
        <begin position="146"/>
        <end position="168"/>
    </location>
</feature>
<sequence>MLETNVRLRSAHVLRCMEHPSANPVYYSFEDDAFMLSERSQFKEAYLRDEHRKFTQLSAEAMFLVILAWFWTSACLHYDNVAHRVLRAADLAVDAHVSRPSQGWTVPSLRCSQVFLLGRVSLPTLPARLDKPRFVARWAQLRRNLVLHRVAQAAYLTLVFIVVVFAAAGGGSRLAHGG</sequence>
<keyword evidence="1" id="KW-0472">Membrane</keyword>
<protein>
    <submittedName>
        <fullName evidence="2">Uncharacterized protein</fullName>
    </submittedName>
</protein>
<evidence type="ECO:0000313" key="3">
    <source>
        <dbReference type="Proteomes" id="UP001190700"/>
    </source>
</evidence>
<comment type="caution">
    <text evidence="2">The sequence shown here is derived from an EMBL/GenBank/DDBJ whole genome shotgun (WGS) entry which is preliminary data.</text>
</comment>
<dbReference type="AlphaFoldDB" id="A0AAE0LKG1"/>
<dbReference type="Proteomes" id="UP001190700">
    <property type="component" value="Unassembled WGS sequence"/>
</dbReference>
<gene>
    <name evidence="2" type="ORF">CYMTET_4374</name>
</gene>
<evidence type="ECO:0000256" key="1">
    <source>
        <dbReference type="SAM" id="Phobius"/>
    </source>
</evidence>
<proteinExistence type="predicted"/>
<keyword evidence="3" id="KW-1185">Reference proteome</keyword>
<evidence type="ECO:0000313" key="2">
    <source>
        <dbReference type="EMBL" id="KAK3288140.1"/>
    </source>
</evidence>
<dbReference type="EMBL" id="LGRX02000585">
    <property type="protein sequence ID" value="KAK3288140.1"/>
    <property type="molecule type" value="Genomic_DNA"/>
</dbReference>
<keyword evidence="1" id="KW-0812">Transmembrane</keyword>
<name>A0AAE0LKG1_9CHLO</name>
<keyword evidence="1" id="KW-1133">Transmembrane helix</keyword>
<reference evidence="2 3" key="1">
    <citation type="journal article" date="2015" name="Genome Biol. Evol.">
        <title>Comparative Genomics of a Bacterivorous Green Alga Reveals Evolutionary Causalities and Consequences of Phago-Mixotrophic Mode of Nutrition.</title>
        <authorList>
            <person name="Burns J.A."/>
            <person name="Paasch A."/>
            <person name="Narechania A."/>
            <person name="Kim E."/>
        </authorList>
    </citation>
    <scope>NUCLEOTIDE SEQUENCE [LARGE SCALE GENOMIC DNA]</scope>
    <source>
        <strain evidence="2 3">PLY_AMNH</strain>
    </source>
</reference>
<accession>A0AAE0LKG1</accession>